<evidence type="ECO:0000313" key="8">
    <source>
        <dbReference type="EMBL" id="OAQ37887.1"/>
    </source>
</evidence>
<organism evidence="8 9">
    <name type="scientific">Pedobacter psychrophilus</name>
    <dbReference type="NCBI Taxonomy" id="1826909"/>
    <lineage>
        <taxon>Bacteria</taxon>
        <taxon>Pseudomonadati</taxon>
        <taxon>Bacteroidota</taxon>
        <taxon>Sphingobacteriia</taxon>
        <taxon>Sphingobacteriales</taxon>
        <taxon>Sphingobacteriaceae</taxon>
        <taxon>Pedobacter</taxon>
    </lineage>
</organism>
<gene>
    <name evidence="8" type="ORF">A5893_16885</name>
</gene>
<evidence type="ECO:0000256" key="1">
    <source>
        <dbReference type="ARBA" id="ARBA00004442"/>
    </source>
</evidence>
<proteinExistence type="inferred from homology"/>
<comment type="subcellular location">
    <subcellularLocation>
        <location evidence="1">Cell outer membrane</location>
    </subcellularLocation>
</comment>
<keyword evidence="9" id="KW-1185">Reference proteome</keyword>
<evidence type="ECO:0000256" key="4">
    <source>
        <dbReference type="ARBA" id="ARBA00023136"/>
    </source>
</evidence>
<feature type="domain" description="RagB/SusD" evidence="6">
    <location>
        <begin position="325"/>
        <end position="590"/>
    </location>
</feature>
<dbReference type="STRING" id="1826909.A5893_16885"/>
<accession>A0A179DA27</accession>
<comment type="similarity">
    <text evidence="2">Belongs to the SusD family.</text>
</comment>
<comment type="caution">
    <text evidence="8">The sequence shown here is derived from an EMBL/GenBank/DDBJ whole genome shotgun (WGS) entry which is preliminary data.</text>
</comment>
<dbReference type="RefSeq" id="WP_068823863.1">
    <property type="nucleotide sequence ID" value="NZ_LWHJ01000033.1"/>
</dbReference>
<reference evidence="8 9" key="2">
    <citation type="submission" date="2016-06" db="EMBL/GenBank/DDBJ databases">
        <title>Pedobacter psychrophilus sp. nov., isolated from Antarctic fragmentary rock.</title>
        <authorList>
            <person name="Svec P."/>
        </authorList>
    </citation>
    <scope>NUCLEOTIDE SEQUENCE [LARGE SCALE GENOMIC DNA]</scope>
    <source>
        <strain evidence="8 9">CCM 8644</strain>
    </source>
</reference>
<dbReference type="AlphaFoldDB" id="A0A179DA27"/>
<dbReference type="InterPro" id="IPR012944">
    <property type="entry name" value="SusD_RagB_dom"/>
</dbReference>
<evidence type="ECO:0000256" key="3">
    <source>
        <dbReference type="ARBA" id="ARBA00022729"/>
    </source>
</evidence>
<evidence type="ECO:0000259" key="6">
    <source>
        <dbReference type="Pfam" id="PF07980"/>
    </source>
</evidence>
<evidence type="ECO:0008006" key="10">
    <source>
        <dbReference type="Google" id="ProtNLM"/>
    </source>
</evidence>
<dbReference type="Gene3D" id="1.25.40.390">
    <property type="match status" value="1"/>
</dbReference>
<dbReference type="Proteomes" id="UP000078459">
    <property type="component" value="Unassembled WGS sequence"/>
</dbReference>
<dbReference type="InterPro" id="IPR033985">
    <property type="entry name" value="SusD-like_N"/>
</dbReference>
<evidence type="ECO:0000256" key="2">
    <source>
        <dbReference type="ARBA" id="ARBA00006275"/>
    </source>
</evidence>
<dbReference type="OrthoDB" id="621018at2"/>
<reference evidence="8 9" key="1">
    <citation type="submission" date="2016-04" db="EMBL/GenBank/DDBJ databases">
        <authorList>
            <person name="Evans L.H."/>
            <person name="Alamgir A."/>
            <person name="Owens N."/>
            <person name="Weber N.D."/>
            <person name="Virtaneva K."/>
            <person name="Barbian K."/>
            <person name="Babar A."/>
            <person name="Rosenke K."/>
        </authorList>
    </citation>
    <scope>NUCLEOTIDE SEQUENCE [LARGE SCALE GENOMIC DNA]</scope>
    <source>
        <strain evidence="8 9">CCM 8644</strain>
    </source>
</reference>
<dbReference type="InterPro" id="IPR011990">
    <property type="entry name" value="TPR-like_helical_dom_sf"/>
</dbReference>
<protein>
    <recommendedName>
        <fullName evidence="10">Carbohydrate-binding protein SusD</fullName>
    </recommendedName>
</protein>
<dbReference type="Pfam" id="PF14322">
    <property type="entry name" value="SusD-like_3"/>
    <property type="match status" value="1"/>
</dbReference>
<dbReference type="EMBL" id="LWHJ01000033">
    <property type="protein sequence ID" value="OAQ37887.1"/>
    <property type="molecule type" value="Genomic_DNA"/>
</dbReference>
<sequence>MKHFKIKIYSLLAVSIFFGACEKSLDPKTDSSYGDEFVWTLPDKAEGVLINAYANIPARFDSYLGNNFLDAATDNAVSNSYNSAIFNLGAGGLSTTDNPVGSWFNNYTQLRNINLFLENGLTDKVTYDLTSKTNDKLFKDRLKGEALFLRAYWSFLLLQQYGGKTNDGQALGYPILLKTLTDEEAKNTNIVRNTYEECVLQILADLDAAQLLLPVEYIGGDNIVGIKGFGRANKKTCVALKSRVTVYGASPAYQPNSIAQITAMGQFNVTNQAQYIQKWERAAKYAAEAIPIIGVYRSLKATDFNLTPVPDDFLFRRFSTNNSTERAQYPPYNFGNATTGPSQNLVEAFPALNGYPITDPRSNFDPNNPYANRDPRLSLTVYYNGSIFDGRKIEVFAEGFDSPNRFANATRTGYYLRKWLSSKTGLLNPENVQTDFNYHVMLRKAEVYLNYAEAANEAYGPNGIAPGATLSAADVIKNVRSTAGLTNTSSVAYINEVAAMGKNEFRKLIQNEIRLTFAFENNRFFNMRRWILPLNETITGVTVTKINSTTFQYQKNQVEKRMFNDIKYYYLPLPYDEISKSPSLINNMGW</sequence>
<feature type="domain" description="SusD-like N-terminal" evidence="7">
    <location>
        <begin position="25"/>
        <end position="218"/>
    </location>
</feature>
<dbReference type="PROSITE" id="PS51257">
    <property type="entry name" value="PROKAR_LIPOPROTEIN"/>
    <property type="match status" value="1"/>
</dbReference>
<name>A0A179DA27_9SPHI</name>
<keyword evidence="4" id="KW-0472">Membrane</keyword>
<keyword evidence="3" id="KW-0732">Signal</keyword>
<evidence type="ECO:0000313" key="9">
    <source>
        <dbReference type="Proteomes" id="UP000078459"/>
    </source>
</evidence>
<evidence type="ECO:0000259" key="7">
    <source>
        <dbReference type="Pfam" id="PF14322"/>
    </source>
</evidence>
<keyword evidence="5" id="KW-0998">Cell outer membrane</keyword>
<dbReference type="Pfam" id="PF07980">
    <property type="entry name" value="SusD_RagB"/>
    <property type="match status" value="1"/>
</dbReference>
<evidence type="ECO:0000256" key="5">
    <source>
        <dbReference type="ARBA" id="ARBA00023237"/>
    </source>
</evidence>
<dbReference type="GO" id="GO:0009279">
    <property type="term" value="C:cell outer membrane"/>
    <property type="evidence" value="ECO:0007669"/>
    <property type="project" value="UniProtKB-SubCell"/>
</dbReference>
<dbReference type="SUPFAM" id="SSF48452">
    <property type="entry name" value="TPR-like"/>
    <property type="match status" value="1"/>
</dbReference>